<sequence>MIANGNATKLPEVKHTQMLINGKFVNASDNKTFEVVNPNTKQKIADIPEATEDDANAAVAAAKAAFPEWSNTDPEVRGSYLKKLGALMREHHSEISQLESVSMGRPTSLGFDTIMAARMCEQFGEAWPHIQGHSSLNTPGFIGMTLRQPYGVAAIIIPWNAPLLFIGMKCAAALIAGNTVVLKSSEKGPLGVARVADLIQQAGFPPGVFNVISGHGMPSGSVLAHHMDVRVISFTGSTATGKLIQQAAAKSNLKMVSLELGGKSPSIIFADAPSLEKAAEATAQAIQINSGQMCIANSRLYVEKSIAAEFIEIFKKKFSAVSAGDALRADVNHGPQVDVIQFDKVMDYIAEGKKTGNLVMGGGHIEGTDGFFVQPTVFLDQPEDARVMKEEIFGPVVNINTFETEHEAIQKANDTEFGLYASVFTRDISKAMRVAKALESGSVGVNCSSTSNGRDMPFGGYKQSGQGREGIFYSLEHFLEQKAVLIKVDESF</sequence>
<comment type="similarity">
    <text evidence="1 6">Belongs to the aldehyde dehydrogenase family.</text>
</comment>
<feature type="active site" evidence="5">
    <location>
        <position position="259"/>
    </location>
</feature>
<dbReference type="EC" id="1.2.1.3" evidence="3"/>
<dbReference type="RefSeq" id="XP_030987731.1">
    <property type="nucleotide sequence ID" value="XM_031121062.1"/>
</dbReference>
<proteinExistence type="inferred from homology"/>
<dbReference type="PROSITE" id="PS00687">
    <property type="entry name" value="ALDEHYDE_DEHYDR_GLU"/>
    <property type="match status" value="1"/>
</dbReference>
<reference evidence="9" key="3">
    <citation type="submission" date="2025-08" db="UniProtKB">
        <authorList>
            <consortium name="RefSeq"/>
        </authorList>
    </citation>
    <scope>IDENTIFICATION</scope>
    <source>
        <strain evidence="9">NI907</strain>
    </source>
</reference>
<dbReference type="PANTHER" id="PTHR11699">
    <property type="entry name" value="ALDEHYDE DEHYDROGENASE-RELATED"/>
    <property type="match status" value="1"/>
</dbReference>
<evidence type="ECO:0000256" key="1">
    <source>
        <dbReference type="ARBA" id="ARBA00009986"/>
    </source>
</evidence>
<dbReference type="GO" id="GO:0004029">
    <property type="term" value="F:aldehyde dehydrogenase (NAD+) activity"/>
    <property type="evidence" value="ECO:0007669"/>
    <property type="project" value="UniProtKB-EC"/>
</dbReference>
<dbReference type="FunFam" id="3.40.309.10:FF:000012">
    <property type="entry name" value="Betaine aldehyde dehydrogenase"/>
    <property type="match status" value="1"/>
</dbReference>
<dbReference type="Gene3D" id="3.40.605.10">
    <property type="entry name" value="Aldehyde Dehydrogenase, Chain A, domain 1"/>
    <property type="match status" value="1"/>
</dbReference>
<dbReference type="SUPFAM" id="SSF53720">
    <property type="entry name" value="ALDH-like"/>
    <property type="match status" value="1"/>
</dbReference>
<comment type="catalytic activity">
    <reaction evidence="4">
        <text>an aldehyde + NAD(+) + H2O = a carboxylate + NADH + 2 H(+)</text>
        <dbReference type="Rhea" id="RHEA:16185"/>
        <dbReference type="ChEBI" id="CHEBI:15377"/>
        <dbReference type="ChEBI" id="CHEBI:15378"/>
        <dbReference type="ChEBI" id="CHEBI:17478"/>
        <dbReference type="ChEBI" id="CHEBI:29067"/>
        <dbReference type="ChEBI" id="CHEBI:57540"/>
        <dbReference type="ChEBI" id="CHEBI:57945"/>
        <dbReference type="EC" id="1.2.1.3"/>
    </reaction>
</comment>
<dbReference type="Pfam" id="PF00171">
    <property type="entry name" value="Aldedh"/>
    <property type="match status" value="1"/>
</dbReference>
<dbReference type="KEGG" id="pgri:PgNI_00985"/>
<evidence type="ECO:0000256" key="5">
    <source>
        <dbReference type="PROSITE-ProRule" id="PRU10007"/>
    </source>
</evidence>
<dbReference type="Gene3D" id="3.40.309.10">
    <property type="entry name" value="Aldehyde Dehydrogenase, Chain A, domain 2"/>
    <property type="match status" value="1"/>
</dbReference>
<evidence type="ECO:0000256" key="2">
    <source>
        <dbReference type="ARBA" id="ARBA00023002"/>
    </source>
</evidence>
<evidence type="ECO:0000259" key="7">
    <source>
        <dbReference type="Pfam" id="PF00171"/>
    </source>
</evidence>
<dbReference type="InterPro" id="IPR029510">
    <property type="entry name" value="Ald_DH_CS_GLU"/>
</dbReference>
<accession>A0A6P8BKU3</accession>
<evidence type="ECO:0000313" key="9">
    <source>
        <dbReference type="RefSeq" id="XP_030987731.1"/>
    </source>
</evidence>
<dbReference type="InterPro" id="IPR016162">
    <property type="entry name" value="Ald_DH_N"/>
</dbReference>
<dbReference type="Proteomes" id="UP000515153">
    <property type="component" value="Unplaced"/>
</dbReference>
<evidence type="ECO:0000256" key="4">
    <source>
        <dbReference type="ARBA" id="ARBA00049194"/>
    </source>
</evidence>
<dbReference type="GeneID" id="41955976"/>
<dbReference type="InterPro" id="IPR016161">
    <property type="entry name" value="Ald_DH/histidinol_DH"/>
</dbReference>
<name>A0A6P8BKU3_PYRGI</name>
<organism evidence="8 9">
    <name type="scientific">Pyricularia grisea</name>
    <name type="common">Crabgrass-specific blast fungus</name>
    <name type="synonym">Magnaporthe grisea</name>
    <dbReference type="NCBI Taxonomy" id="148305"/>
    <lineage>
        <taxon>Eukaryota</taxon>
        <taxon>Fungi</taxon>
        <taxon>Dikarya</taxon>
        <taxon>Ascomycota</taxon>
        <taxon>Pezizomycotina</taxon>
        <taxon>Sordariomycetes</taxon>
        <taxon>Sordariomycetidae</taxon>
        <taxon>Magnaporthales</taxon>
        <taxon>Pyriculariaceae</taxon>
        <taxon>Pyricularia</taxon>
    </lineage>
</organism>
<reference evidence="9" key="1">
    <citation type="journal article" date="2019" name="Mol. Biol. Evol.">
        <title>Blast fungal genomes show frequent chromosomal changes, gene gains and losses, and effector gene turnover.</title>
        <authorList>
            <person name="Gomez Luciano L.B."/>
            <person name="Jason Tsai I."/>
            <person name="Chuma I."/>
            <person name="Tosa Y."/>
            <person name="Chen Y.H."/>
            <person name="Li J.Y."/>
            <person name="Li M.Y."/>
            <person name="Jade Lu M.Y."/>
            <person name="Nakayashiki H."/>
            <person name="Li W.H."/>
        </authorList>
    </citation>
    <scope>NUCLEOTIDE SEQUENCE</scope>
    <source>
        <strain evidence="9">NI907</strain>
    </source>
</reference>
<protein>
    <recommendedName>
        <fullName evidence="3">aldehyde dehydrogenase (NAD(+))</fullName>
        <ecNumber evidence="3">1.2.1.3</ecNumber>
    </recommendedName>
</protein>
<gene>
    <name evidence="9" type="ORF">PgNI_00985</name>
</gene>
<dbReference type="OrthoDB" id="310895at2759"/>
<reference evidence="9" key="2">
    <citation type="submission" date="2019-10" db="EMBL/GenBank/DDBJ databases">
        <authorList>
            <consortium name="NCBI Genome Project"/>
        </authorList>
    </citation>
    <scope>NUCLEOTIDE SEQUENCE</scope>
    <source>
        <strain evidence="9">NI907</strain>
    </source>
</reference>
<dbReference type="InterPro" id="IPR015590">
    <property type="entry name" value="Aldehyde_DH_dom"/>
</dbReference>
<keyword evidence="8" id="KW-1185">Reference proteome</keyword>
<evidence type="ECO:0000256" key="3">
    <source>
        <dbReference type="ARBA" id="ARBA00024226"/>
    </source>
</evidence>
<feature type="domain" description="Aldehyde dehydrogenase" evidence="7">
    <location>
        <begin position="25"/>
        <end position="484"/>
    </location>
</feature>
<dbReference type="FunFam" id="3.40.605.10:FF:000001">
    <property type="entry name" value="Aldehyde dehydrogenase 1"/>
    <property type="match status" value="1"/>
</dbReference>
<dbReference type="AlphaFoldDB" id="A0A6P8BKU3"/>
<dbReference type="InterPro" id="IPR016163">
    <property type="entry name" value="Ald_DH_C"/>
</dbReference>
<evidence type="ECO:0000313" key="8">
    <source>
        <dbReference type="Proteomes" id="UP000515153"/>
    </source>
</evidence>
<keyword evidence="2 6" id="KW-0560">Oxidoreductase</keyword>
<evidence type="ECO:0000256" key="6">
    <source>
        <dbReference type="RuleBase" id="RU003345"/>
    </source>
</evidence>